<evidence type="ECO:0000256" key="1">
    <source>
        <dbReference type="SAM" id="MobiDB-lite"/>
    </source>
</evidence>
<comment type="caution">
    <text evidence="2">The sequence shown here is derived from an EMBL/GenBank/DDBJ whole genome shotgun (WGS) entry which is preliminary data.</text>
</comment>
<feature type="compositionally biased region" description="Low complexity" evidence="1">
    <location>
        <begin position="132"/>
        <end position="154"/>
    </location>
</feature>
<evidence type="ECO:0000313" key="2">
    <source>
        <dbReference type="EMBL" id="KAJ7732687.1"/>
    </source>
</evidence>
<evidence type="ECO:0000313" key="3">
    <source>
        <dbReference type="Proteomes" id="UP001215598"/>
    </source>
</evidence>
<feature type="compositionally biased region" description="Polar residues" evidence="1">
    <location>
        <begin position="1"/>
        <end position="13"/>
    </location>
</feature>
<accession>A0AAD7I2M4</accession>
<gene>
    <name evidence="2" type="ORF">B0H16DRAFT_174997</name>
</gene>
<dbReference type="Proteomes" id="UP001215598">
    <property type="component" value="Unassembled WGS sequence"/>
</dbReference>
<dbReference type="AlphaFoldDB" id="A0AAD7I2M4"/>
<organism evidence="2 3">
    <name type="scientific">Mycena metata</name>
    <dbReference type="NCBI Taxonomy" id="1033252"/>
    <lineage>
        <taxon>Eukaryota</taxon>
        <taxon>Fungi</taxon>
        <taxon>Dikarya</taxon>
        <taxon>Basidiomycota</taxon>
        <taxon>Agaricomycotina</taxon>
        <taxon>Agaricomycetes</taxon>
        <taxon>Agaricomycetidae</taxon>
        <taxon>Agaricales</taxon>
        <taxon>Marasmiineae</taxon>
        <taxon>Mycenaceae</taxon>
        <taxon>Mycena</taxon>
    </lineage>
</organism>
<dbReference type="EMBL" id="JARKIB010000143">
    <property type="protein sequence ID" value="KAJ7732687.1"/>
    <property type="molecule type" value="Genomic_DNA"/>
</dbReference>
<sequence>MSSPAHSHYQTPPHSAAALGFAHSGSSYHSPASPYASRPQSAYGDAYAQDGGSYHPSAVYGGQPEQTTYADEEYEHLSYDTQHPAYEQEQHRYSSVGGYGSAYDDGMDVDGARVGTSGTIRRTSALRGWVEPSSLPPTSSSSSPSAAHTHPALSQPGIQHPHPQLSLRIPSVPTLSAVASTSGYPSSTRPLTCRVELVVSCGLVHLDVDGARADVVGDGDTQCDESKHQ</sequence>
<feature type="compositionally biased region" description="Low complexity" evidence="1">
    <location>
        <begin position="23"/>
        <end position="37"/>
    </location>
</feature>
<keyword evidence="3" id="KW-1185">Reference proteome</keyword>
<proteinExistence type="predicted"/>
<reference evidence="2" key="1">
    <citation type="submission" date="2023-03" db="EMBL/GenBank/DDBJ databases">
        <title>Massive genome expansion in bonnet fungi (Mycena s.s.) driven by repeated elements and novel gene families across ecological guilds.</title>
        <authorList>
            <consortium name="Lawrence Berkeley National Laboratory"/>
            <person name="Harder C.B."/>
            <person name="Miyauchi S."/>
            <person name="Viragh M."/>
            <person name="Kuo A."/>
            <person name="Thoen E."/>
            <person name="Andreopoulos B."/>
            <person name="Lu D."/>
            <person name="Skrede I."/>
            <person name="Drula E."/>
            <person name="Henrissat B."/>
            <person name="Morin E."/>
            <person name="Kohler A."/>
            <person name="Barry K."/>
            <person name="LaButti K."/>
            <person name="Morin E."/>
            <person name="Salamov A."/>
            <person name="Lipzen A."/>
            <person name="Mereny Z."/>
            <person name="Hegedus B."/>
            <person name="Baldrian P."/>
            <person name="Stursova M."/>
            <person name="Weitz H."/>
            <person name="Taylor A."/>
            <person name="Grigoriev I.V."/>
            <person name="Nagy L.G."/>
            <person name="Martin F."/>
            <person name="Kauserud H."/>
        </authorList>
    </citation>
    <scope>NUCLEOTIDE SEQUENCE</scope>
    <source>
        <strain evidence="2">CBHHK182m</strain>
    </source>
</reference>
<name>A0AAD7I2M4_9AGAR</name>
<feature type="region of interest" description="Disordered" evidence="1">
    <location>
        <begin position="1"/>
        <end position="64"/>
    </location>
</feature>
<feature type="region of interest" description="Disordered" evidence="1">
    <location>
        <begin position="125"/>
        <end position="166"/>
    </location>
</feature>
<protein>
    <submittedName>
        <fullName evidence="2">Uncharacterized protein</fullName>
    </submittedName>
</protein>